<evidence type="ECO:0000313" key="1">
    <source>
        <dbReference type="EMBL" id="PRC92639.1"/>
    </source>
</evidence>
<sequence length="65" mass="7098">MEINTEERDLIIALRILPKDIAGSIFRTAASQLKIYSSTEVGESSDRAAEVVTPPRRLRLVVGGS</sequence>
<dbReference type="AlphaFoldDB" id="A0A2S9GY48"/>
<dbReference type="EMBL" id="PUGF01000012">
    <property type="protein sequence ID" value="PRC92639.1"/>
    <property type="molecule type" value="Genomic_DNA"/>
</dbReference>
<reference evidence="1 2" key="1">
    <citation type="submission" date="2018-02" db="EMBL/GenBank/DDBJ databases">
        <title>Solimicrobium silvestre gen. nov., sp. nov., isolated from alpine forest soil.</title>
        <authorList>
            <person name="Margesin R."/>
            <person name="Albuquerque L."/>
            <person name="Zhang D.-C."/>
            <person name="Froufe H.J.C."/>
            <person name="Severino R."/>
            <person name="Roxo I."/>
            <person name="Egas C."/>
            <person name="Da Costa M.S."/>
        </authorList>
    </citation>
    <scope>NUCLEOTIDE SEQUENCE [LARGE SCALE GENOMIC DNA]</scope>
    <source>
        <strain evidence="1 2">S20-91</strain>
    </source>
</reference>
<organism evidence="1 2">
    <name type="scientific">Solimicrobium silvestre</name>
    <dbReference type="NCBI Taxonomy" id="2099400"/>
    <lineage>
        <taxon>Bacteria</taxon>
        <taxon>Pseudomonadati</taxon>
        <taxon>Pseudomonadota</taxon>
        <taxon>Betaproteobacteria</taxon>
        <taxon>Burkholderiales</taxon>
        <taxon>Oxalobacteraceae</taxon>
        <taxon>Solimicrobium</taxon>
    </lineage>
</organism>
<protein>
    <submittedName>
        <fullName evidence="1">Uncharacterized protein</fullName>
    </submittedName>
</protein>
<name>A0A2S9GY48_9BURK</name>
<keyword evidence="2" id="KW-1185">Reference proteome</keyword>
<dbReference type="Proteomes" id="UP000237839">
    <property type="component" value="Unassembled WGS sequence"/>
</dbReference>
<evidence type="ECO:0000313" key="2">
    <source>
        <dbReference type="Proteomes" id="UP000237839"/>
    </source>
</evidence>
<comment type="caution">
    <text evidence="1">The sequence shown here is derived from an EMBL/GenBank/DDBJ whole genome shotgun (WGS) entry which is preliminary data.</text>
</comment>
<accession>A0A2S9GY48</accession>
<proteinExistence type="predicted"/>
<gene>
    <name evidence="1" type="ORF">S2091_2694</name>
</gene>